<evidence type="ECO:0000256" key="7">
    <source>
        <dbReference type="ARBA" id="ARBA00022692"/>
    </source>
</evidence>
<dbReference type="AlphaFoldDB" id="A0A3D8SKL2"/>
<proteinExistence type="inferred from homology"/>
<keyword evidence="9" id="KW-0735">Signal-anchor</keyword>
<feature type="domain" description="Fringe-like glycosyltransferase" evidence="14">
    <location>
        <begin position="182"/>
        <end position="268"/>
    </location>
</feature>
<sequence length="489" mass="55941">MAPGRAALPRPLRLLCQALIAGALIVIVIQTAYVLHTSSPYFNWEKPTHSPPNGRPQKPQRLPPSSKWNESESTPNCEMFPAAAFAEDGIQVTLKVGGAESRELLRSHIEGVTRCIPNLFVVSDMQQQIGPFITHDLLADVVHVLSEEDKAAYQRQREDYYYWNKRLEPSKAGWKLDRYKFLSMVEYAYAQNPNAKWYVFTETDTLVIWQNLVQLLDRYKWIDPVYLGSPTPGRQLGTWWEPQPTFFVYGGSGIVLSVTAIEHLLHEAGEESAEAESDHESQLLITKFQDMVREDCCGDSVLGWVAAQRDVEIKGLWPMFNPHPLHSTPLGKAYWCQPAISFHKSAPVDMVELWNWQQKRLKNGTDPRLILYSDVVDFFDFESLPVRQDWNNADMDAFDAPTPEAHDSFDSCKEACHNHADCFQFTHHRKKCRMARVIRLGNPVLPDGEDDLETERSLAGWDVVKIKAFKEAHDCKEVDWPEPSTERIF</sequence>
<dbReference type="GO" id="GO:0016020">
    <property type="term" value="C:membrane"/>
    <property type="evidence" value="ECO:0007669"/>
    <property type="project" value="UniProtKB-SubCell"/>
</dbReference>
<keyword evidence="8" id="KW-0547">Nucleotide-binding</keyword>
<evidence type="ECO:0000256" key="3">
    <source>
        <dbReference type="ARBA" id="ARBA00006462"/>
    </source>
</evidence>
<feature type="compositionally biased region" description="Polar residues" evidence="12">
    <location>
        <begin position="66"/>
        <end position="75"/>
    </location>
</feature>
<dbReference type="EMBL" id="PVWQ01000003">
    <property type="protein sequence ID" value="RDW86744.1"/>
    <property type="molecule type" value="Genomic_DNA"/>
</dbReference>
<reference evidence="15 16" key="1">
    <citation type="journal article" date="2018" name="IMA Fungus">
        <title>IMA Genome-F 9: Draft genome sequence of Annulohypoxylon stygium, Aspergillus mulundensis, Berkeleyomyces basicola (syn. Thielaviopsis basicola), Ceratocystis smalleyi, two Cercospora beticola strains, Coleophoma cylindrospora, Fusarium fracticaudum, Phialophora cf. hyalina, and Morchella septimelata.</title>
        <authorList>
            <person name="Wingfield B.D."/>
            <person name="Bills G.F."/>
            <person name="Dong Y."/>
            <person name="Huang W."/>
            <person name="Nel W.J."/>
            <person name="Swalarsk-Parry B.S."/>
            <person name="Vaghefi N."/>
            <person name="Wilken P.M."/>
            <person name="An Z."/>
            <person name="de Beer Z.W."/>
            <person name="De Vos L."/>
            <person name="Chen L."/>
            <person name="Duong T.A."/>
            <person name="Gao Y."/>
            <person name="Hammerbacher A."/>
            <person name="Kikkert J.R."/>
            <person name="Li Y."/>
            <person name="Li H."/>
            <person name="Li K."/>
            <person name="Li Q."/>
            <person name="Liu X."/>
            <person name="Ma X."/>
            <person name="Naidoo K."/>
            <person name="Pethybridge S.J."/>
            <person name="Sun J."/>
            <person name="Steenkamp E.T."/>
            <person name="van der Nest M.A."/>
            <person name="van Wyk S."/>
            <person name="Wingfield M.J."/>
            <person name="Xiong C."/>
            <person name="Yue Q."/>
            <person name="Zhang X."/>
        </authorList>
    </citation>
    <scope>NUCLEOTIDE SEQUENCE [LARGE SCALE GENOMIC DNA]</scope>
    <source>
        <strain evidence="15 16">DSM 5745</strain>
    </source>
</reference>
<name>A0A3D8SKL2_9EURO</name>
<feature type="transmembrane region" description="Helical" evidence="13">
    <location>
        <begin position="12"/>
        <end position="35"/>
    </location>
</feature>
<evidence type="ECO:0000259" key="14">
    <source>
        <dbReference type="Pfam" id="PF02434"/>
    </source>
</evidence>
<evidence type="ECO:0000256" key="4">
    <source>
        <dbReference type="ARBA" id="ARBA00012557"/>
    </source>
</evidence>
<evidence type="ECO:0000256" key="11">
    <source>
        <dbReference type="ARBA" id="ARBA00023136"/>
    </source>
</evidence>
<evidence type="ECO:0000313" key="15">
    <source>
        <dbReference type="EMBL" id="RDW86744.1"/>
    </source>
</evidence>
<dbReference type="RefSeq" id="XP_026606268.1">
    <property type="nucleotide sequence ID" value="XM_026745402.1"/>
</dbReference>
<dbReference type="Gene3D" id="3.90.550.50">
    <property type="match status" value="1"/>
</dbReference>
<keyword evidence="7 13" id="KW-0812">Transmembrane</keyword>
<dbReference type="GO" id="GO:0016263">
    <property type="term" value="F:glycoprotein-N-acetylgalactosamine 3-beta-galactosyltransferase activity"/>
    <property type="evidence" value="ECO:0007669"/>
    <property type="project" value="UniProtKB-EC"/>
</dbReference>
<dbReference type="Pfam" id="PF02434">
    <property type="entry name" value="Fringe"/>
    <property type="match status" value="1"/>
</dbReference>
<evidence type="ECO:0000256" key="8">
    <source>
        <dbReference type="ARBA" id="ARBA00022741"/>
    </source>
</evidence>
<evidence type="ECO:0000256" key="10">
    <source>
        <dbReference type="ARBA" id="ARBA00022989"/>
    </source>
</evidence>
<dbReference type="InterPro" id="IPR003378">
    <property type="entry name" value="Fringe-like_glycosylTrfase"/>
</dbReference>
<comment type="pathway">
    <text evidence="2">Protein modification; protein glycosylation.</text>
</comment>
<evidence type="ECO:0000256" key="6">
    <source>
        <dbReference type="ARBA" id="ARBA00022679"/>
    </source>
</evidence>
<evidence type="ECO:0000256" key="13">
    <source>
        <dbReference type="SAM" id="Phobius"/>
    </source>
</evidence>
<dbReference type="OrthoDB" id="409122at2759"/>
<keyword evidence="5" id="KW-0328">Glycosyltransferase</keyword>
<comment type="caution">
    <text evidence="15">The sequence shown here is derived from an EMBL/GenBank/DDBJ whole genome shotgun (WGS) entry which is preliminary data.</text>
</comment>
<dbReference type="EC" id="2.4.1.122" evidence="4"/>
<gene>
    <name evidence="15" type="ORF">DSM5745_03386</name>
</gene>
<dbReference type="STRING" id="1810919.A0A3D8SKL2"/>
<dbReference type="PANTHER" id="PTHR23033:SF43">
    <property type="entry name" value="APPLE DOMAIN-CONTAINING PROTEIN"/>
    <property type="match status" value="1"/>
</dbReference>
<feature type="region of interest" description="Disordered" evidence="12">
    <location>
        <begin position="46"/>
        <end position="75"/>
    </location>
</feature>
<evidence type="ECO:0000256" key="12">
    <source>
        <dbReference type="SAM" id="MobiDB-lite"/>
    </source>
</evidence>
<dbReference type="GeneID" id="38113756"/>
<keyword evidence="6" id="KW-0808">Transferase</keyword>
<comment type="similarity">
    <text evidence="3">Belongs to the glycosyltransferase 31 family. Beta3-Gal-T subfamily.</text>
</comment>
<evidence type="ECO:0000313" key="16">
    <source>
        <dbReference type="Proteomes" id="UP000256690"/>
    </source>
</evidence>
<organism evidence="15 16">
    <name type="scientific">Aspergillus mulundensis</name>
    <dbReference type="NCBI Taxonomy" id="1810919"/>
    <lineage>
        <taxon>Eukaryota</taxon>
        <taxon>Fungi</taxon>
        <taxon>Dikarya</taxon>
        <taxon>Ascomycota</taxon>
        <taxon>Pezizomycotina</taxon>
        <taxon>Eurotiomycetes</taxon>
        <taxon>Eurotiomycetidae</taxon>
        <taxon>Eurotiales</taxon>
        <taxon>Aspergillaceae</taxon>
        <taxon>Aspergillus</taxon>
        <taxon>Aspergillus subgen. Nidulantes</taxon>
    </lineage>
</organism>
<comment type="subcellular location">
    <subcellularLocation>
        <location evidence="1">Membrane</location>
        <topology evidence="1">Single-pass type II membrane protein</topology>
    </subcellularLocation>
</comment>
<keyword evidence="11 13" id="KW-0472">Membrane</keyword>
<accession>A0A3D8SKL2</accession>
<dbReference type="GO" id="GO:0000166">
    <property type="term" value="F:nucleotide binding"/>
    <property type="evidence" value="ECO:0007669"/>
    <property type="project" value="UniProtKB-KW"/>
</dbReference>
<dbReference type="Proteomes" id="UP000256690">
    <property type="component" value="Unassembled WGS sequence"/>
</dbReference>
<dbReference type="PANTHER" id="PTHR23033">
    <property type="entry name" value="BETA1,3-GALACTOSYLTRANSFERASE"/>
    <property type="match status" value="1"/>
</dbReference>
<evidence type="ECO:0000256" key="1">
    <source>
        <dbReference type="ARBA" id="ARBA00004606"/>
    </source>
</evidence>
<evidence type="ECO:0000256" key="2">
    <source>
        <dbReference type="ARBA" id="ARBA00004922"/>
    </source>
</evidence>
<keyword evidence="16" id="KW-1185">Reference proteome</keyword>
<dbReference type="InterPro" id="IPR026050">
    <property type="entry name" value="C1GALT1/C1GALT1_chp1"/>
</dbReference>
<evidence type="ECO:0000256" key="9">
    <source>
        <dbReference type="ARBA" id="ARBA00022968"/>
    </source>
</evidence>
<protein>
    <recommendedName>
        <fullName evidence="4">N-acetylgalactosaminide beta-1,3-galactosyltransferase</fullName>
        <ecNumber evidence="4">2.4.1.122</ecNumber>
    </recommendedName>
</protein>
<keyword evidence="10 13" id="KW-1133">Transmembrane helix</keyword>
<evidence type="ECO:0000256" key="5">
    <source>
        <dbReference type="ARBA" id="ARBA00022676"/>
    </source>
</evidence>